<dbReference type="eggNOG" id="ENOG502SGNB">
    <property type="taxonomic scope" value="Eukaryota"/>
</dbReference>
<evidence type="ECO:0000313" key="3">
    <source>
        <dbReference type="Proteomes" id="UP000009168"/>
    </source>
</evidence>
<evidence type="ECO:0008006" key="4">
    <source>
        <dbReference type="Google" id="ProtNLM"/>
    </source>
</evidence>
<dbReference type="GeneID" id="7844905"/>
<keyword evidence="3" id="KW-1185">Reference proteome</keyword>
<protein>
    <recommendedName>
        <fullName evidence="4">Outer membrane protein</fullName>
    </recommendedName>
</protein>
<gene>
    <name evidence="2" type="ORF">TTHERM_01099180</name>
</gene>
<dbReference type="OMA" id="NIDYVRY"/>
<evidence type="ECO:0000313" key="2">
    <source>
        <dbReference type="EMBL" id="EAR82671.1"/>
    </source>
</evidence>
<dbReference type="AlphaFoldDB" id="Q22BJ5"/>
<dbReference type="Proteomes" id="UP000009168">
    <property type="component" value="Unassembled WGS sequence"/>
</dbReference>
<organism evidence="2 3">
    <name type="scientific">Tetrahymena thermophila (strain SB210)</name>
    <dbReference type="NCBI Taxonomy" id="312017"/>
    <lineage>
        <taxon>Eukaryota</taxon>
        <taxon>Sar</taxon>
        <taxon>Alveolata</taxon>
        <taxon>Ciliophora</taxon>
        <taxon>Intramacronucleata</taxon>
        <taxon>Oligohymenophorea</taxon>
        <taxon>Hymenostomatida</taxon>
        <taxon>Tetrahymenina</taxon>
        <taxon>Tetrahymenidae</taxon>
        <taxon>Tetrahymena</taxon>
    </lineage>
</organism>
<feature type="chain" id="PRO_5004200834" description="Outer membrane protein" evidence="1">
    <location>
        <begin position="20"/>
        <end position="259"/>
    </location>
</feature>
<proteinExistence type="predicted"/>
<dbReference type="GO" id="GO:0006974">
    <property type="term" value="P:DNA damage response"/>
    <property type="evidence" value="ECO:0007669"/>
    <property type="project" value="TreeGrafter"/>
</dbReference>
<sequence>MKQILILFIFLNFLLLTKSNLRSDYNCDESSEQIKLRLLPEPFKVVGKAVGTLRSEQVVIGLSIETLQSIASDSLNKNSEILNNSINSLKQLGLNESEFSTAGIQIYPSYLQIFNNSTQTYSQELEGYKVRNSLIISTQKLQLAGKIIDATIQNGVTNIDYVRYEALDQNIVNLREKLLAEAVKNAQKQANIVLDELNYKIVSVKEIQLLDFQRRNYEYQPSPRNAKVQTLTFEPQNNQEVQVEVSYIIERKRRTDETF</sequence>
<dbReference type="PANTHER" id="PTHR34387:SF2">
    <property type="entry name" value="SLR1258 PROTEIN"/>
    <property type="match status" value="1"/>
</dbReference>
<dbReference type="InterPro" id="IPR052022">
    <property type="entry name" value="26kDa_periplasmic_antigen"/>
</dbReference>
<dbReference type="Pfam" id="PF04402">
    <property type="entry name" value="SIMPL"/>
    <property type="match status" value="1"/>
</dbReference>
<dbReference type="EMBL" id="GG662602">
    <property type="protein sequence ID" value="EAR82671.1"/>
    <property type="molecule type" value="Genomic_DNA"/>
</dbReference>
<feature type="signal peptide" evidence="1">
    <location>
        <begin position="1"/>
        <end position="19"/>
    </location>
</feature>
<dbReference type="InterPro" id="IPR007497">
    <property type="entry name" value="SIMPL/DUF541"/>
</dbReference>
<evidence type="ECO:0000256" key="1">
    <source>
        <dbReference type="SAM" id="SignalP"/>
    </source>
</evidence>
<name>Q22BJ5_TETTS</name>
<dbReference type="RefSeq" id="XP_001030334.1">
    <property type="nucleotide sequence ID" value="XM_001030334.3"/>
</dbReference>
<accession>Q22BJ5</accession>
<dbReference type="Gene3D" id="3.30.70.2970">
    <property type="entry name" value="Protein of unknown function (DUF541), domain 2"/>
    <property type="match status" value="1"/>
</dbReference>
<reference evidence="3" key="1">
    <citation type="journal article" date="2006" name="PLoS Biol.">
        <title>Macronuclear genome sequence of the ciliate Tetrahymena thermophila, a model eukaryote.</title>
        <authorList>
            <person name="Eisen J.A."/>
            <person name="Coyne R.S."/>
            <person name="Wu M."/>
            <person name="Wu D."/>
            <person name="Thiagarajan M."/>
            <person name="Wortman J.R."/>
            <person name="Badger J.H."/>
            <person name="Ren Q."/>
            <person name="Amedeo P."/>
            <person name="Jones K.M."/>
            <person name="Tallon L.J."/>
            <person name="Delcher A.L."/>
            <person name="Salzberg S.L."/>
            <person name="Silva J.C."/>
            <person name="Haas B.J."/>
            <person name="Majoros W.H."/>
            <person name="Farzad M."/>
            <person name="Carlton J.M."/>
            <person name="Smith R.K. Jr."/>
            <person name="Garg J."/>
            <person name="Pearlman R.E."/>
            <person name="Karrer K.M."/>
            <person name="Sun L."/>
            <person name="Manning G."/>
            <person name="Elde N.C."/>
            <person name="Turkewitz A.P."/>
            <person name="Asai D.J."/>
            <person name="Wilkes D.E."/>
            <person name="Wang Y."/>
            <person name="Cai H."/>
            <person name="Collins K."/>
            <person name="Stewart B.A."/>
            <person name="Lee S.R."/>
            <person name="Wilamowska K."/>
            <person name="Weinberg Z."/>
            <person name="Ruzzo W.L."/>
            <person name="Wloga D."/>
            <person name="Gaertig J."/>
            <person name="Frankel J."/>
            <person name="Tsao C.-C."/>
            <person name="Gorovsky M.A."/>
            <person name="Keeling P.J."/>
            <person name="Waller R.F."/>
            <person name="Patron N.J."/>
            <person name="Cherry J.M."/>
            <person name="Stover N.A."/>
            <person name="Krieger C.J."/>
            <person name="del Toro C."/>
            <person name="Ryder H.F."/>
            <person name="Williamson S.C."/>
            <person name="Barbeau R.A."/>
            <person name="Hamilton E.P."/>
            <person name="Orias E."/>
        </authorList>
    </citation>
    <scope>NUCLEOTIDE SEQUENCE [LARGE SCALE GENOMIC DNA]</scope>
    <source>
        <strain evidence="3">SB210</strain>
    </source>
</reference>
<dbReference type="PANTHER" id="PTHR34387">
    <property type="entry name" value="SLR1258 PROTEIN"/>
    <property type="match status" value="1"/>
</dbReference>
<dbReference type="OrthoDB" id="290898at2759"/>
<dbReference type="HOGENOM" id="CLU_088104_0_0_1"/>
<dbReference type="Gene3D" id="3.30.110.170">
    <property type="entry name" value="Protein of unknown function (DUF541), domain 1"/>
    <property type="match status" value="1"/>
</dbReference>
<dbReference type="InParanoid" id="Q22BJ5"/>
<dbReference type="KEGG" id="tet:TTHERM_01099180"/>
<keyword evidence="1" id="KW-0732">Signal</keyword>